<reference evidence="2 3" key="1">
    <citation type="journal article" date="2019" name="PLoS ONE">
        <title>Genomic analyses reveal an absence of contemporary introgressive admixture between fin whales and blue whales, despite known hybrids.</title>
        <authorList>
            <person name="Westbury M.V."/>
            <person name="Petersen B."/>
            <person name="Lorenzen E.D."/>
        </authorList>
    </citation>
    <scope>NUCLEOTIDE SEQUENCE [LARGE SCALE GENOMIC DNA]</scope>
    <source>
        <strain evidence="2">FinWhale-01</strain>
    </source>
</reference>
<sequence>MTWNSLEVVDKKSSVIRLRVLILITIFSGPSSPPHGRQCRCHENQARPHKPPPDDAASWTTNIQLHVPFLRLSLVPTMPEYQGSVLGSHGSQVYQVQL</sequence>
<dbReference type="EMBL" id="SGJD01001901">
    <property type="protein sequence ID" value="KAB0397753.1"/>
    <property type="molecule type" value="Genomic_DNA"/>
</dbReference>
<evidence type="ECO:0000313" key="2">
    <source>
        <dbReference type="EMBL" id="KAB0397753.1"/>
    </source>
</evidence>
<proteinExistence type="predicted"/>
<gene>
    <name evidence="2" type="ORF">E2I00_016486</name>
</gene>
<evidence type="ECO:0000313" key="3">
    <source>
        <dbReference type="Proteomes" id="UP000437017"/>
    </source>
</evidence>
<feature type="region of interest" description="Disordered" evidence="1">
    <location>
        <begin position="31"/>
        <end position="56"/>
    </location>
</feature>
<accession>A0A643CC32</accession>
<organism evidence="2 3">
    <name type="scientific">Balaenoptera physalus</name>
    <name type="common">Fin whale</name>
    <name type="synonym">Balaena physalus</name>
    <dbReference type="NCBI Taxonomy" id="9770"/>
    <lineage>
        <taxon>Eukaryota</taxon>
        <taxon>Metazoa</taxon>
        <taxon>Chordata</taxon>
        <taxon>Craniata</taxon>
        <taxon>Vertebrata</taxon>
        <taxon>Euteleostomi</taxon>
        <taxon>Mammalia</taxon>
        <taxon>Eutheria</taxon>
        <taxon>Laurasiatheria</taxon>
        <taxon>Artiodactyla</taxon>
        <taxon>Whippomorpha</taxon>
        <taxon>Cetacea</taxon>
        <taxon>Mysticeti</taxon>
        <taxon>Balaenopteridae</taxon>
        <taxon>Balaenoptera</taxon>
    </lineage>
</organism>
<dbReference type="Proteomes" id="UP000437017">
    <property type="component" value="Unassembled WGS sequence"/>
</dbReference>
<keyword evidence="3" id="KW-1185">Reference proteome</keyword>
<name>A0A643CC32_BALPH</name>
<dbReference type="AlphaFoldDB" id="A0A643CC32"/>
<comment type="caution">
    <text evidence="2">The sequence shown here is derived from an EMBL/GenBank/DDBJ whole genome shotgun (WGS) entry which is preliminary data.</text>
</comment>
<protein>
    <submittedName>
        <fullName evidence="2">Uncharacterized protein</fullName>
    </submittedName>
</protein>
<evidence type="ECO:0000256" key="1">
    <source>
        <dbReference type="SAM" id="MobiDB-lite"/>
    </source>
</evidence>